<keyword evidence="2" id="KW-1185">Reference proteome</keyword>
<evidence type="ECO:0000313" key="1">
    <source>
        <dbReference type="EMBL" id="EGP93583.1"/>
    </source>
</evidence>
<dbReference type="RefSeq" id="WP_007550375.1">
    <property type="nucleotide sequence ID" value="NZ_AFPU01000001.1"/>
</dbReference>
<reference evidence="1 2" key="1">
    <citation type="journal article" date="2011" name="J. Bacteriol.">
        <title>Genome Sequence of an Ammonia-Oxidizing Soil Archaeon, "Candidatus Nitrosoarchaeum koreensis" MY1.</title>
        <authorList>
            <person name="Kim B.K."/>
            <person name="Jung M.Y."/>
            <person name="Yu D.S."/>
            <person name="Park S.J."/>
            <person name="Oh T.K."/>
            <person name="Rhee S.K."/>
            <person name="Kim J.F."/>
        </authorList>
    </citation>
    <scope>NUCLEOTIDE SEQUENCE [LARGE SCALE GENOMIC DNA]</scope>
    <source>
        <strain evidence="1 2">MY1</strain>
    </source>
</reference>
<evidence type="ECO:0000313" key="2">
    <source>
        <dbReference type="Proteomes" id="UP000004440"/>
    </source>
</evidence>
<organism evidence="1 2">
    <name type="scientific">Nitrosarchaeum koreense MY1</name>
    <dbReference type="NCBI Taxonomy" id="1001994"/>
    <lineage>
        <taxon>Archaea</taxon>
        <taxon>Nitrososphaerota</taxon>
        <taxon>Nitrososphaeria</taxon>
        <taxon>Nitrosopumilales</taxon>
        <taxon>Nitrosopumilaceae</taxon>
        <taxon>Nitrosarchaeum</taxon>
    </lineage>
</organism>
<dbReference type="AlphaFoldDB" id="F9CWD1"/>
<name>F9CWD1_9ARCH</name>
<dbReference type="Proteomes" id="UP000004440">
    <property type="component" value="Unassembled WGS sequence"/>
</dbReference>
<comment type="caution">
    <text evidence="1">The sequence shown here is derived from an EMBL/GenBank/DDBJ whole genome shotgun (WGS) entry which is preliminary data.</text>
</comment>
<dbReference type="STRING" id="1001994.MY1_0821"/>
<gene>
    <name evidence="1" type="ORF">MY1_0821</name>
</gene>
<accession>F9CWD1</accession>
<proteinExistence type="predicted"/>
<sequence>MSLQDQAKEILNDFDNVASDKIIEILNQIQPYLKSEITQDYLKGKIDGVLGMTDEAEKKKFCKTLRPYLDWYVQGNA</sequence>
<dbReference type="OrthoDB" id="2848at2157"/>
<dbReference type="EMBL" id="AFPU01000001">
    <property type="protein sequence ID" value="EGP93583.1"/>
    <property type="molecule type" value="Genomic_DNA"/>
</dbReference>
<protein>
    <submittedName>
        <fullName evidence="1">Uncharacterized protein</fullName>
    </submittedName>
</protein>